<feature type="domain" description="Type II secretion system protein GspF" evidence="8">
    <location>
        <begin position="155"/>
        <end position="279"/>
    </location>
</feature>
<dbReference type="InterPro" id="IPR042094">
    <property type="entry name" value="T2SS_GspF_sf"/>
</dbReference>
<reference evidence="9 10" key="1">
    <citation type="submission" date="2017-04" db="EMBL/GenBank/DDBJ databases">
        <authorList>
            <person name="Afonso C.L."/>
            <person name="Miller P.J."/>
            <person name="Scott M.A."/>
            <person name="Spackman E."/>
            <person name="Goraichik I."/>
            <person name="Dimitrov K.M."/>
            <person name="Suarez D.L."/>
            <person name="Swayne D.E."/>
        </authorList>
    </citation>
    <scope>NUCLEOTIDE SEQUENCE [LARGE SCALE GENOMIC DNA]</scope>
    <source>
        <strain evidence="9 10">VK13</strain>
    </source>
</reference>
<feature type="transmembrane region" description="Helical" evidence="7">
    <location>
        <begin position="6"/>
        <end position="28"/>
    </location>
</feature>
<feature type="transmembrane region" description="Helical" evidence="7">
    <location>
        <begin position="95"/>
        <end position="114"/>
    </location>
</feature>
<dbReference type="OrthoDB" id="597333at2"/>
<dbReference type="InterPro" id="IPR018076">
    <property type="entry name" value="T2SS_GspF_dom"/>
</dbReference>
<sequence length="322" mass="36541">MQFMITTALVCTGLLSLISLLWFTYKYIDTYLGLKVRRINTRQILLANQSMGYTPLNIDAQDFQTVLIENLHNTKLYSNLHDQILKSGLVLKADVFLGLSLLAGIFLSLLSYALVGNIQIVLVSAFLGFIFPYLILKYLVRRRQSLLESQLPDLLEFMARSLQVGHSLNNSLQMVSNESPMPISGEFKKVFEELNYGLPIEKVLSGLADRIECAEVRFFVIAVVVNREIGGDLAEILRKVSKLIRERMELRQTIRVLTSEGRASGMVLGVLPFVIGALIFYINPESYTLMIHDPLGRKLFMYAGVLMLIGYFWINRMCVIEE</sequence>
<proteinExistence type="predicted"/>
<gene>
    <name evidence="9" type="ORF">SAMN06296008_101304</name>
</gene>
<dbReference type="Gene3D" id="1.20.81.30">
    <property type="entry name" value="Type II secretion system (T2SS), domain F"/>
    <property type="match status" value="1"/>
</dbReference>
<evidence type="ECO:0000256" key="6">
    <source>
        <dbReference type="SAM" id="Coils"/>
    </source>
</evidence>
<evidence type="ECO:0000256" key="5">
    <source>
        <dbReference type="ARBA" id="ARBA00023136"/>
    </source>
</evidence>
<comment type="subcellular location">
    <subcellularLocation>
        <location evidence="1">Cell membrane</location>
        <topology evidence="1">Multi-pass membrane protein</topology>
    </subcellularLocation>
</comment>
<dbReference type="AlphaFoldDB" id="A0A1W1Y457"/>
<keyword evidence="10" id="KW-1185">Reference proteome</keyword>
<evidence type="ECO:0000256" key="2">
    <source>
        <dbReference type="ARBA" id="ARBA00022475"/>
    </source>
</evidence>
<keyword evidence="2" id="KW-1003">Cell membrane</keyword>
<organism evidence="9 10">
    <name type="scientific">Polynucleobacter kasalickyi</name>
    <dbReference type="NCBI Taxonomy" id="1938817"/>
    <lineage>
        <taxon>Bacteria</taxon>
        <taxon>Pseudomonadati</taxon>
        <taxon>Pseudomonadota</taxon>
        <taxon>Betaproteobacteria</taxon>
        <taxon>Burkholderiales</taxon>
        <taxon>Burkholderiaceae</taxon>
        <taxon>Polynucleobacter</taxon>
    </lineage>
</organism>
<feature type="transmembrane region" description="Helical" evidence="7">
    <location>
        <begin position="120"/>
        <end position="140"/>
    </location>
</feature>
<evidence type="ECO:0000256" key="1">
    <source>
        <dbReference type="ARBA" id="ARBA00004651"/>
    </source>
</evidence>
<feature type="transmembrane region" description="Helical" evidence="7">
    <location>
        <begin position="295"/>
        <end position="314"/>
    </location>
</feature>
<dbReference type="GO" id="GO:0005886">
    <property type="term" value="C:plasma membrane"/>
    <property type="evidence" value="ECO:0007669"/>
    <property type="project" value="UniProtKB-SubCell"/>
</dbReference>
<keyword evidence="6" id="KW-0175">Coiled coil</keyword>
<keyword evidence="5 7" id="KW-0472">Membrane</keyword>
<dbReference type="Pfam" id="PF00482">
    <property type="entry name" value="T2SSF"/>
    <property type="match status" value="1"/>
</dbReference>
<keyword evidence="4 7" id="KW-1133">Transmembrane helix</keyword>
<keyword evidence="3 7" id="KW-0812">Transmembrane</keyword>
<dbReference type="PANTHER" id="PTHR35007:SF1">
    <property type="entry name" value="PILUS ASSEMBLY PROTEIN"/>
    <property type="match status" value="1"/>
</dbReference>
<feature type="coiled-coil region" evidence="6">
    <location>
        <begin position="233"/>
        <end position="260"/>
    </location>
</feature>
<name>A0A1W1Y457_9BURK</name>
<evidence type="ECO:0000313" key="9">
    <source>
        <dbReference type="EMBL" id="SMC30907.1"/>
    </source>
</evidence>
<evidence type="ECO:0000256" key="7">
    <source>
        <dbReference type="SAM" id="Phobius"/>
    </source>
</evidence>
<feature type="transmembrane region" description="Helical" evidence="7">
    <location>
        <begin position="263"/>
        <end position="283"/>
    </location>
</feature>
<dbReference type="PANTHER" id="PTHR35007">
    <property type="entry name" value="INTEGRAL MEMBRANE PROTEIN-RELATED"/>
    <property type="match status" value="1"/>
</dbReference>
<accession>A0A1W1Y457</accession>
<protein>
    <submittedName>
        <fullName evidence="9">Tight adherence protein B</fullName>
    </submittedName>
</protein>
<evidence type="ECO:0000256" key="3">
    <source>
        <dbReference type="ARBA" id="ARBA00022692"/>
    </source>
</evidence>
<evidence type="ECO:0000256" key="4">
    <source>
        <dbReference type="ARBA" id="ARBA00022989"/>
    </source>
</evidence>
<evidence type="ECO:0000259" key="8">
    <source>
        <dbReference type="Pfam" id="PF00482"/>
    </source>
</evidence>
<dbReference type="Proteomes" id="UP000192708">
    <property type="component" value="Unassembled WGS sequence"/>
</dbReference>
<dbReference type="STRING" id="1938817.SAMN06296008_101304"/>
<dbReference type="RefSeq" id="WP_084282090.1">
    <property type="nucleotide sequence ID" value="NZ_FWXJ01000001.1"/>
</dbReference>
<evidence type="ECO:0000313" key="10">
    <source>
        <dbReference type="Proteomes" id="UP000192708"/>
    </source>
</evidence>
<dbReference type="EMBL" id="FWXJ01000001">
    <property type="protein sequence ID" value="SMC30907.1"/>
    <property type="molecule type" value="Genomic_DNA"/>
</dbReference>